<proteinExistence type="predicted"/>
<feature type="non-terminal residue" evidence="1">
    <location>
        <position position="1"/>
    </location>
</feature>
<evidence type="ECO:0000313" key="2">
    <source>
        <dbReference type="Proteomes" id="UP001139028"/>
    </source>
</evidence>
<dbReference type="AlphaFoldDB" id="A0A9X2J8M7"/>
<dbReference type="Proteomes" id="UP001139028">
    <property type="component" value="Unassembled WGS sequence"/>
</dbReference>
<evidence type="ECO:0000313" key="1">
    <source>
        <dbReference type="EMBL" id="MCO1337035.1"/>
    </source>
</evidence>
<accession>A0A9X2J8M7</accession>
<name>A0A9X2J8M7_9GAMM</name>
<gene>
    <name evidence="1" type="ORF">MO867_22175</name>
</gene>
<organism evidence="1 2">
    <name type="scientific">Microbulbifer okhotskensis</name>
    <dbReference type="NCBI Taxonomy" id="2926617"/>
    <lineage>
        <taxon>Bacteria</taxon>
        <taxon>Pseudomonadati</taxon>
        <taxon>Pseudomonadota</taxon>
        <taxon>Gammaproteobacteria</taxon>
        <taxon>Cellvibrionales</taxon>
        <taxon>Microbulbiferaceae</taxon>
        <taxon>Microbulbifer</taxon>
    </lineage>
</organism>
<dbReference type="InterPro" id="IPR006441">
    <property type="entry name" value="Phage_P2_GpN"/>
</dbReference>
<dbReference type="Pfam" id="PF05125">
    <property type="entry name" value="Phage_cap_P2"/>
    <property type="match status" value="1"/>
</dbReference>
<protein>
    <submittedName>
        <fullName evidence="1">Phage major capsid protein, P2 family</fullName>
    </submittedName>
</protein>
<sequence length="193" mass="21478">TTYPNGEDVNKGWLQKLREYNGGSNWFDGSTGTKVLNEIHIGADGDFENLDSALLALKQMIHPSHRGAKDLVAIVGEDLIAEEKAALYKAYGQNPSEKERVEKEVVTKVYAGLPVETNVPNFPARGILITSLDNLSYYYQSTSMRRQVTDNPKRDRIEEYNSVNDGYVIEDEEKAAGMEFANVKLPDGSGGWM</sequence>
<dbReference type="EMBL" id="JALBWM010000301">
    <property type="protein sequence ID" value="MCO1337035.1"/>
    <property type="molecule type" value="Genomic_DNA"/>
</dbReference>
<comment type="caution">
    <text evidence="1">The sequence shown here is derived from an EMBL/GenBank/DDBJ whole genome shotgun (WGS) entry which is preliminary data.</text>
</comment>
<keyword evidence="2" id="KW-1185">Reference proteome</keyword>
<reference evidence="1" key="1">
    <citation type="journal article" date="2022" name="Arch. Microbiol.">
        <title>Microbulbifer okhotskensis sp. nov., isolated from a deep bottom sediment of the Okhotsk Sea.</title>
        <authorList>
            <person name="Romanenko L."/>
            <person name="Kurilenko V."/>
            <person name="Otstavnykh N."/>
            <person name="Velansky P."/>
            <person name="Isaeva M."/>
            <person name="Mikhailov V."/>
        </authorList>
    </citation>
    <scope>NUCLEOTIDE SEQUENCE</scope>
    <source>
        <strain evidence="1">OS29</strain>
    </source>
</reference>
<dbReference type="RefSeq" id="WP_252473221.1">
    <property type="nucleotide sequence ID" value="NZ_JALBWM010000301.1"/>
</dbReference>